<sequence length="304" mass="30630">MFDLTDSNDPIDQHLIDLFNAARADATTEELAAEGNIVLAMQQAMTPVPSNVITFRSNSMRQRFATSKAATKAAIISGVVLFSATAAAAGGVLPDSAQSAVSRAVSHIGIDISNPEKSADDNSALASDDTATDNSVDDNSTDNSFDDSGDDSASRVSKVNHDLCEDLGTTSSTDDSTTSSTDDSATPSQSLDDAAAAAGMTVTEFCASVDDDSSNGVGDDSGDDVGDDKGGLIGGHGSDDAVTSSSIDDSSDDDSDDSTQSTVAQVTIPGQNIAPSTSVADDSGSNSGKNSGKNKGGTSTDSRG</sequence>
<feature type="compositionally biased region" description="Polar residues" evidence="1">
    <location>
        <begin position="263"/>
        <end position="280"/>
    </location>
</feature>
<name>A0A6J6N583_9ZZZZ</name>
<gene>
    <name evidence="2" type="ORF">UFOPK2366_00231</name>
</gene>
<feature type="compositionally biased region" description="Low complexity" evidence="1">
    <location>
        <begin position="169"/>
        <end position="184"/>
    </location>
</feature>
<protein>
    <submittedName>
        <fullName evidence="2">Unannotated protein</fullName>
    </submittedName>
</protein>
<reference evidence="2" key="1">
    <citation type="submission" date="2020-05" db="EMBL/GenBank/DDBJ databases">
        <authorList>
            <person name="Chiriac C."/>
            <person name="Salcher M."/>
            <person name="Ghai R."/>
            <person name="Kavagutti S V."/>
        </authorList>
    </citation>
    <scope>NUCLEOTIDE SEQUENCE</scope>
</reference>
<evidence type="ECO:0000313" key="2">
    <source>
        <dbReference type="EMBL" id="CAB4681317.1"/>
    </source>
</evidence>
<evidence type="ECO:0000256" key="1">
    <source>
        <dbReference type="SAM" id="MobiDB-lite"/>
    </source>
</evidence>
<feature type="compositionally biased region" description="Low complexity" evidence="1">
    <location>
        <begin position="283"/>
        <end position="304"/>
    </location>
</feature>
<proteinExistence type="predicted"/>
<feature type="region of interest" description="Disordered" evidence="1">
    <location>
        <begin position="208"/>
        <end position="304"/>
    </location>
</feature>
<accession>A0A6J6N583</accession>
<dbReference type="EMBL" id="CAEZXM010000026">
    <property type="protein sequence ID" value="CAB4681317.1"/>
    <property type="molecule type" value="Genomic_DNA"/>
</dbReference>
<feature type="compositionally biased region" description="Acidic residues" evidence="1">
    <location>
        <begin position="135"/>
        <end position="150"/>
    </location>
</feature>
<feature type="region of interest" description="Disordered" evidence="1">
    <location>
        <begin position="112"/>
        <end position="189"/>
    </location>
</feature>
<dbReference type="AlphaFoldDB" id="A0A6J6N583"/>
<organism evidence="2">
    <name type="scientific">freshwater metagenome</name>
    <dbReference type="NCBI Taxonomy" id="449393"/>
    <lineage>
        <taxon>unclassified sequences</taxon>
        <taxon>metagenomes</taxon>
        <taxon>ecological metagenomes</taxon>
    </lineage>
</organism>
<feature type="compositionally biased region" description="Low complexity" evidence="1">
    <location>
        <begin position="121"/>
        <end position="134"/>
    </location>
</feature>